<name>A0A4Y7Q9I6_9AGAM</name>
<sequence length="182" mass="20400">MEVRRTNAAYAGKPRSIGWPFPIAFLLTRSTSYLCSVAARPGPRRSRVRDKAPIFLGTDVLRRPRLNRELLRLPLAPLRDPCVLQLSVVHHVCPPFRRFIDVQTRAGGAFGSTLGEVFGEEDCDGGFTQRCNQAVEYILGCLTLAPCSPSFDLREHTSVKRRSRIHSRETLESRKNVAGIIL</sequence>
<organism evidence="1 2">
    <name type="scientific">Rickenella mellea</name>
    <dbReference type="NCBI Taxonomy" id="50990"/>
    <lineage>
        <taxon>Eukaryota</taxon>
        <taxon>Fungi</taxon>
        <taxon>Dikarya</taxon>
        <taxon>Basidiomycota</taxon>
        <taxon>Agaricomycotina</taxon>
        <taxon>Agaricomycetes</taxon>
        <taxon>Hymenochaetales</taxon>
        <taxon>Rickenellaceae</taxon>
        <taxon>Rickenella</taxon>
    </lineage>
</organism>
<keyword evidence="2" id="KW-1185">Reference proteome</keyword>
<dbReference type="AlphaFoldDB" id="A0A4Y7Q9I6"/>
<protein>
    <submittedName>
        <fullName evidence="1">Uncharacterized protein</fullName>
    </submittedName>
</protein>
<evidence type="ECO:0000313" key="1">
    <source>
        <dbReference type="EMBL" id="TDL24254.1"/>
    </source>
</evidence>
<dbReference type="EMBL" id="ML170167">
    <property type="protein sequence ID" value="TDL24254.1"/>
    <property type="molecule type" value="Genomic_DNA"/>
</dbReference>
<dbReference type="Proteomes" id="UP000294933">
    <property type="component" value="Unassembled WGS sequence"/>
</dbReference>
<proteinExistence type="predicted"/>
<accession>A0A4Y7Q9I6</accession>
<gene>
    <name evidence="1" type="ORF">BD410DRAFT_115035</name>
</gene>
<dbReference type="VEuPathDB" id="FungiDB:BD410DRAFT_115035"/>
<reference evidence="1 2" key="1">
    <citation type="submission" date="2018-06" db="EMBL/GenBank/DDBJ databases">
        <title>A transcriptomic atlas of mushroom development highlights an independent origin of complex multicellularity.</title>
        <authorList>
            <consortium name="DOE Joint Genome Institute"/>
            <person name="Krizsan K."/>
            <person name="Almasi E."/>
            <person name="Merenyi Z."/>
            <person name="Sahu N."/>
            <person name="Viragh M."/>
            <person name="Koszo T."/>
            <person name="Mondo S."/>
            <person name="Kiss B."/>
            <person name="Balint B."/>
            <person name="Kues U."/>
            <person name="Barry K."/>
            <person name="Hegedus J.C."/>
            <person name="Henrissat B."/>
            <person name="Johnson J."/>
            <person name="Lipzen A."/>
            <person name="Ohm R."/>
            <person name="Nagy I."/>
            <person name="Pangilinan J."/>
            <person name="Yan J."/>
            <person name="Xiong Y."/>
            <person name="Grigoriev I.V."/>
            <person name="Hibbett D.S."/>
            <person name="Nagy L.G."/>
        </authorList>
    </citation>
    <scope>NUCLEOTIDE SEQUENCE [LARGE SCALE GENOMIC DNA]</scope>
    <source>
        <strain evidence="1 2">SZMC22713</strain>
    </source>
</reference>
<evidence type="ECO:0000313" key="2">
    <source>
        <dbReference type="Proteomes" id="UP000294933"/>
    </source>
</evidence>